<dbReference type="GO" id="GO:0046872">
    <property type="term" value="F:metal ion binding"/>
    <property type="evidence" value="ECO:0007669"/>
    <property type="project" value="UniProtKB-KW"/>
</dbReference>
<dbReference type="Proteomes" id="UP000007879">
    <property type="component" value="Unassembled WGS sequence"/>
</dbReference>
<feature type="domain" description="DDE Tnp4" evidence="3">
    <location>
        <begin position="184"/>
        <end position="343"/>
    </location>
</feature>
<evidence type="ECO:0000256" key="1">
    <source>
        <dbReference type="ARBA" id="ARBA00001968"/>
    </source>
</evidence>
<sequence length="350" mass="39863">MVDASTCMTTSNPQSNLQVEVLKTEKFQFKNEIEKLKFKLESCKFCLSYVVARNKETYYTGFPSLQSLNACYRFLGPAVDNLIYWNGGKSEIKADFKGRGRPRALAPLEEFFMVLVRLRLGLFEEDLADRFNISCSTVSRIFTTWINFLNLKFKEIPLWPPRQVINNSMPAHFSEKYPSTRVIIDAGKIYVEKPSLPDVQQLTFSTYKNDNTYKVLVGISPSGAVTFVSDLYPGSISDKKLIHFSGILKLLEKGDSVMADRGFDIQDDLTPIGVKVNIPPFLRGKSQLDANEMIETRRIASERVHVERMMGRIKNFHIFDRSLPSSLTDLANQIFFVCAVLSNFWPPLCS</sequence>
<dbReference type="PANTHER" id="PTHR23080">
    <property type="entry name" value="THAP DOMAIN PROTEIN"/>
    <property type="match status" value="1"/>
</dbReference>
<reference evidence="5" key="2">
    <citation type="submission" date="2024-06" db="UniProtKB">
        <authorList>
            <consortium name="EnsemblMetazoa"/>
        </authorList>
    </citation>
    <scope>IDENTIFICATION</scope>
</reference>
<reference evidence="6" key="1">
    <citation type="journal article" date="2010" name="Nature">
        <title>The Amphimedon queenslandica genome and the evolution of animal complexity.</title>
        <authorList>
            <person name="Srivastava M."/>
            <person name="Simakov O."/>
            <person name="Chapman J."/>
            <person name="Fahey B."/>
            <person name="Gauthier M.E."/>
            <person name="Mitros T."/>
            <person name="Richards G.S."/>
            <person name="Conaco C."/>
            <person name="Dacre M."/>
            <person name="Hellsten U."/>
            <person name="Larroux C."/>
            <person name="Putnam N.H."/>
            <person name="Stanke M."/>
            <person name="Adamska M."/>
            <person name="Darling A."/>
            <person name="Degnan S.M."/>
            <person name="Oakley T.H."/>
            <person name="Plachetzki D.C."/>
            <person name="Zhai Y."/>
            <person name="Adamski M."/>
            <person name="Calcino A."/>
            <person name="Cummins S.F."/>
            <person name="Goodstein D.M."/>
            <person name="Harris C."/>
            <person name="Jackson D.J."/>
            <person name="Leys S.P."/>
            <person name="Shu S."/>
            <person name="Woodcroft B.J."/>
            <person name="Vervoort M."/>
            <person name="Kosik K.S."/>
            <person name="Manning G."/>
            <person name="Degnan B.M."/>
            <person name="Rokhsar D.S."/>
        </authorList>
    </citation>
    <scope>NUCLEOTIDE SEQUENCE [LARGE SCALE GENOMIC DNA]</scope>
</reference>
<dbReference type="Pfam" id="PF13613">
    <property type="entry name" value="HTH_Tnp_4"/>
    <property type="match status" value="1"/>
</dbReference>
<keyword evidence="2" id="KW-0479">Metal-binding</keyword>
<dbReference type="AlphaFoldDB" id="A0AAN0IE00"/>
<dbReference type="GeneID" id="100637207"/>
<dbReference type="PANTHER" id="PTHR23080:SF133">
    <property type="entry name" value="SI:CH211-262I1.5-RELATED"/>
    <property type="match status" value="1"/>
</dbReference>
<dbReference type="RefSeq" id="XP_003386507.1">
    <property type="nucleotide sequence ID" value="XM_003386459.1"/>
</dbReference>
<dbReference type="EnsemblMetazoa" id="XM_003386459.1">
    <property type="protein sequence ID" value="XP_003386507.1"/>
    <property type="gene ID" value="LOC100637207"/>
</dbReference>
<dbReference type="KEGG" id="aqu:100637207"/>
<dbReference type="Pfam" id="PF13359">
    <property type="entry name" value="DDE_Tnp_4"/>
    <property type="match status" value="1"/>
</dbReference>
<evidence type="ECO:0000313" key="5">
    <source>
        <dbReference type="EnsemblMetazoa" id="XP_003386507.1"/>
    </source>
</evidence>
<keyword evidence="6" id="KW-1185">Reference proteome</keyword>
<accession>A0AAN0IE00</accession>
<evidence type="ECO:0000313" key="6">
    <source>
        <dbReference type="Proteomes" id="UP000007879"/>
    </source>
</evidence>
<comment type="cofactor">
    <cofactor evidence="1">
        <name>a divalent metal cation</name>
        <dbReference type="ChEBI" id="CHEBI:60240"/>
    </cofactor>
</comment>
<feature type="domain" description="Transposase Helix-turn-helix" evidence="4">
    <location>
        <begin position="105"/>
        <end position="154"/>
    </location>
</feature>
<evidence type="ECO:0000259" key="4">
    <source>
        <dbReference type="Pfam" id="PF13613"/>
    </source>
</evidence>
<dbReference type="InterPro" id="IPR027806">
    <property type="entry name" value="HARBI1_dom"/>
</dbReference>
<name>A0AAN0IE00_AMPQE</name>
<evidence type="ECO:0008006" key="7">
    <source>
        <dbReference type="Google" id="ProtNLM"/>
    </source>
</evidence>
<evidence type="ECO:0000256" key="2">
    <source>
        <dbReference type="ARBA" id="ARBA00022723"/>
    </source>
</evidence>
<dbReference type="InterPro" id="IPR027805">
    <property type="entry name" value="Transposase_HTH_dom"/>
</dbReference>
<proteinExistence type="predicted"/>
<evidence type="ECO:0000259" key="3">
    <source>
        <dbReference type="Pfam" id="PF13359"/>
    </source>
</evidence>
<protein>
    <recommendedName>
        <fullName evidence="7">DDE Tnp4 domain-containing protein</fullName>
    </recommendedName>
</protein>
<organism evidence="5 6">
    <name type="scientific">Amphimedon queenslandica</name>
    <name type="common">Sponge</name>
    <dbReference type="NCBI Taxonomy" id="400682"/>
    <lineage>
        <taxon>Eukaryota</taxon>
        <taxon>Metazoa</taxon>
        <taxon>Porifera</taxon>
        <taxon>Demospongiae</taxon>
        <taxon>Heteroscleromorpha</taxon>
        <taxon>Haplosclerida</taxon>
        <taxon>Niphatidae</taxon>
        <taxon>Amphimedon</taxon>
    </lineage>
</organism>